<dbReference type="InterPro" id="IPR005754">
    <property type="entry name" value="Sortase"/>
</dbReference>
<protein>
    <submittedName>
        <fullName evidence="4">Class E sortase</fullName>
    </submittedName>
</protein>
<feature type="transmembrane region" description="Helical" evidence="3">
    <location>
        <begin position="278"/>
        <end position="298"/>
    </location>
</feature>
<keyword evidence="1" id="KW-0378">Hydrolase</keyword>
<evidence type="ECO:0000313" key="4">
    <source>
        <dbReference type="EMBL" id="AXG77744.1"/>
    </source>
</evidence>
<keyword evidence="3" id="KW-1133">Transmembrane helix</keyword>
<dbReference type="GO" id="GO:0016787">
    <property type="term" value="F:hydrolase activity"/>
    <property type="evidence" value="ECO:0007669"/>
    <property type="project" value="UniProtKB-KW"/>
</dbReference>
<proteinExistence type="predicted"/>
<reference evidence="5" key="1">
    <citation type="submission" date="2018-07" db="EMBL/GenBank/DDBJ databases">
        <authorList>
            <person name="Zhao J."/>
        </authorList>
    </citation>
    <scope>NUCLEOTIDE SEQUENCE [LARGE SCALE GENOMIC DNA]</scope>
    <source>
        <strain evidence="5">GSSD-12</strain>
    </source>
</reference>
<dbReference type="InterPro" id="IPR023365">
    <property type="entry name" value="Sortase_dom-sf"/>
</dbReference>
<evidence type="ECO:0000256" key="2">
    <source>
        <dbReference type="SAM" id="MobiDB-lite"/>
    </source>
</evidence>
<dbReference type="OrthoDB" id="5242879at2"/>
<feature type="region of interest" description="Disordered" evidence="2">
    <location>
        <begin position="1"/>
        <end position="26"/>
    </location>
</feature>
<evidence type="ECO:0000256" key="1">
    <source>
        <dbReference type="ARBA" id="ARBA00022801"/>
    </source>
</evidence>
<keyword evidence="3" id="KW-0812">Transmembrane</keyword>
<sequence length="305" mass="31343">MNARTLERAPSAPRAGRAPSQRPAGPALRATGAALSILAALLLGFVANLGPLGDLRHGRDQQVAHAALREQLANATAPVGPRTLEGEQLALGAPVGLLEIRTLGLREVIAEGTTSEVLTSAPGHRRDTVLPGQPGVSLVMGRQAAYGGPFAHLDELRAGDEITVTTGQGKHTYKVSGVRRAGDPQPPVLAAGAGRLTLITGAGRPFLPGGLLRVDADLVSAAQPAAAPLYSAGTLPGDEKPMAGMESAWLSLVLWGQLLLLAGAALAWVRARSGRREAWVIGVPVLGALGFVVADRAAELLPNLL</sequence>
<dbReference type="EMBL" id="CP031194">
    <property type="protein sequence ID" value="AXG77744.1"/>
    <property type="molecule type" value="Genomic_DNA"/>
</dbReference>
<dbReference type="AlphaFoldDB" id="A0A345HM20"/>
<feature type="transmembrane region" description="Helical" evidence="3">
    <location>
        <begin position="27"/>
        <end position="47"/>
    </location>
</feature>
<accession>A0A345HM20</accession>
<gene>
    <name evidence="4" type="ORF">DVK44_08585</name>
</gene>
<dbReference type="SUPFAM" id="SSF63817">
    <property type="entry name" value="Sortase"/>
    <property type="match status" value="1"/>
</dbReference>
<evidence type="ECO:0000256" key="3">
    <source>
        <dbReference type="SAM" id="Phobius"/>
    </source>
</evidence>
<dbReference type="Pfam" id="PF04203">
    <property type="entry name" value="Sortase"/>
    <property type="match status" value="1"/>
</dbReference>
<dbReference type="RefSeq" id="WP_114659111.1">
    <property type="nucleotide sequence ID" value="NZ_CP031194.1"/>
</dbReference>
<feature type="transmembrane region" description="Helical" evidence="3">
    <location>
        <begin position="248"/>
        <end position="269"/>
    </location>
</feature>
<keyword evidence="5" id="KW-1185">Reference proteome</keyword>
<dbReference type="KEGG" id="spad:DVK44_08585"/>
<feature type="compositionally biased region" description="Low complexity" evidence="2">
    <location>
        <begin position="8"/>
        <end position="26"/>
    </location>
</feature>
<dbReference type="CDD" id="cd05830">
    <property type="entry name" value="Sortase_E"/>
    <property type="match status" value="1"/>
</dbReference>
<keyword evidence="3" id="KW-0472">Membrane</keyword>
<organism evidence="4 5">
    <name type="scientific">Streptomyces paludis</name>
    <dbReference type="NCBI Taxonomy" id="2282738"/>
    <lineage>
        <taxon>Bacteria</taxon>
        <taxon>Bacillati</taxon>
        <taxon>Actinomycetota</taxon>
        <taxon>Actinomycetes</taxon>
        <taxon>Kitasatosporales</taxon>
        <taxon>Streptomycetaceae</taxon>
        <taxon>Streptomyces</taxon>
    </lineage>
</organism>
<name>A0A345HM20_9ACTN</name>
<dbReference type="Proteomes" id="UP000253868">
    <property type="component" value="Chromosome"/>
</dbReference>
<dbReference type="InterPro" id="IPR042003">
    <property type="entry name" value="Sortase_E"/>
</dbReference>
<dbReference type="Gene3D" id="2.40.260.10">
    <property type="entry name" value="Sortase"/>
    <property type="match status" value="1"/>
</dbReference>
<evidence type="ECO:0000313" key="5">
    <source>
        <dbReference type="Proteomes" id="UP000253868"/>
    </source>
</evidence>